<dbReference type="InterPro" id="IPR001254">
    <property type="entry name" value="Trypsin_dom"/>
</dbReference>
<dbReference type="RefSeq" id="XP_023932759.1">
    <property type="nucleotide sequence ID" value="XM_024076991.1"/>
</dbReference>
<dbReference type="PANTHER" id="PTHR24252:SF7">
    <property type="entry name" value="HYALIN"/>
    <property type="match status" value="1"/>
</dbReference>
<evidence type="ECO:0000256" key="2">
    <source>
        <dbReference type="SAM" id="SignalP"/>
    </source>
</evidence>
<dbReference type="GO" id="GO:0006508">
    <property type="term" value="P:proteolysis"/>
    <property type="evidence" value="ECO:0007669"/>
    <property type="project" value="InterPro"/>
</dbReference>
<dbReference type="Pfam" id="PF00089">
    <property type="entry name" value="Trypsin"/>
    <property type="match status" value="1"/>
</dbReference>
<dbReference type="FunFam" id="2.40.10.10:FF:000181">
    <property type="entry name" value="Chymotrypsinogen A"/>
    <property type="match status" value="1"/>
</dbReference>
<protein>
    <submittedName>
        <fullName evidence="5">Chymotrypsin-like protease CTRL-1</fullName>
    </submittedName>
</protein>
<name>A0A2R2MR78_LINAN</name>
<dbReference type="SUPFAM" id="SSF50494">
    <property type="entry name" value="Trypsin-like serine proteases"/>
    <property type="match status" value="1"/>
</dbReference>
<accession>A0A2R2MR78</accession>
<dbReference type="OrthoDB" id="546450at2759"/>
<gene>
    <name evidence="5" type="primary">LOC112042437</name>
</gene>
<dbReference type="Proteomes" id="UP000085678">
    <property type="component" value="Unplaced"/>
</dbReference>
<reference evidence="5" key="1">
    <citation type="submission" date="2025-08" db="UniProtKB">
        <authorList>
            <consortium name="RefSeq"/>
        </authorList>
    </citation>
    <scope>IDENTIFICATION</scope>
    <source>
        <tissue evidence="5">Gonads</tissue>
    </source>
</reference>
<feature type="domain" description="Peptidase S1" evidence="3">
    <location>
        <begin position="60"/>
        <end position="187"/>
    </location>
</feature>
<dbReference type="InterPro" id="IPR018114">
    <property type="entry name" value="TRYPSIN_HIS"/>
</dbReference>
<feature type="chain" id="PRO_5015136349" evidence="2">
    <location>
        <begin position="22"/>
        <end position="209"/>
    </location>
</feature>
<dbReference type="GO" id="GO:0004252">
    <property type="term" value="F:serine-type endopeptidase activity"/>
    <property type="evidence" value="ECO:0007669"/>
    <property type="project" value="InterPro"/>
</dbReference>
<dbReference type="STRING" id="7574.A0A2R2MR78"/>
<evidence type="ECO:0000259" key="3">
    <source>
        <dbReference type="PROSITE" id="PS50240"/>
    </source>
</evidence>
<keyword evidence="2" id="KW-0732">Signal</keyword>
<dbReference type="GeneID" id="112042437"/>
<dbReference type="CDD" id="cd00190">
    <property type="entry name" value="Tryp_SPc"/>
    <property type="match status" value="1"/>
</dbReference>
<organism evidence="4 5">
    <name type="scientific">Lingula anatina</name>
    <name type="common">Brachiopod</name>
    <name type="synonym">Lingula unguis</name>
    <dbReference type="NCBI Taxonomy" id="7574"/>
    <lineage>
        <taxon>Eukaryota</taxon>
        <taxon>Metazoa</taxon>
        <taxon>Spiralia</taxon>
        <taxon>Lophotrochozoa</taxon>
        <taxon>Brachiopoda</taxon>
        <taxon>Linguliformea</taxon>
        <taxon>Lingulata</taxon>
        <taxon>Lingulida</taxon>
        <taxon>Linguloidea</taxon>
        <taxon>Lingulidae</taxon>
        <taxon>Lingula</taxon>
    </lineage>
</organism>
<dbReference type="PRINTS" id="PR00722">
    <property type="entry name" value="CHYMOTRYPSIN"/>
</dbReference>
<dbReference type="InterPro" id="IPR043504">
    <property type="entry name" value="Peptidase_S1_PA_chymotrypsin"/>
</dbReference>
<sequence length="209" mass="23176">MKSFAIFVACCFFASVRLAEASKCGRPVITPISTAGKVRRRRKVPSVGDKGDEGDVSVKIIGGIEALPNSWPWMAAITDSSDYQYCGGSLISDQWVLTAAHCVARNVFVRLGDHSLSTDEKPNYAIQVGAQAIFTHRRYKRRQLVNDVALIKLKNPVTFTDQISPVCLPTVNEELADGHYCETTGWGWTGGKKGGWSLLRDHRMEMDRR</sequence>
<dbReference type="KEGG" id="lak:112042437"/>
<dbReference type="InParanoid" id="A0A2R2MR78"/>
<feature type="signal peptide" evidence="2">
    <location>
        <begin position="1"/>
        <end position="21"/>
    </location>
</feature>
<evidence type="ECO:0000313" key="4">
    <source>
        <dbReference type="Proteomes" id="UP000085678"/>
    </source>
</evidence>
<dbReference type="Gene3D" id="2.40.10.10">
    <property type="entry name" value="Trypsin-like serine proteases"/>
    <property type="match status" value="2"/>
</dbReference>
<keyword evidence="1" id="KW-1015">Disulfide bond</keyword>
<dbReference type="PANTHER" id="PTHR24252">
    <property type="entry name" value="ACROSIN-RELATED"/>
    <property type="match status" value="1"/>
</dbReference>
<dbReference type="PROSITE" id="PS50240">
    <property type="entry name" value="TRYPSIN_DOM"/>
    <property type="match status" value="1"/>
</dbReference>
<dbReference type="AlphaFoldDB" id="A0A2R2MR78"/>
<proteinExistence type="predicted"/>
<dbReference type="InterPro" id="IPR009003">
    <property type="entry name" value="Peptidase_S1_PA"/>
</dbReference>
<evidence type="ECO:0000256" key="1">
    <source>
        <dbReference type="ARBA" id="ARBA00023157"/>
    </source>
</evidence>
<evidence type="ECO:0000313" key="5">
    <source>
        <dbReference type="RefSeq" id="XP_023932759.1"/>
    </source>
</evidence>
<keyword evidence="4" id="KW-1185">Reference proteome</keyword>
<dbReference type="PROSITE" id="PS00134">
    <property type="entry name" value="TRYPSIN_HIS"/>
    <property type="match status" value="1"/>
</dbReference>
<dbReference type="InterPro" id="IPR001314">
    <property type="entry name" value="Peptidase_S1A"/>
</dbReference>
<dbReference type="SMART" id="SM00020">
    <property type="entry name" value="Tryp_SPc"/>
    <property type="match status" value="1"/>
</dbReference>